<dbReference type="Gene3D" id="3.15.30.10">
    <property type="entry name" value="putative capsid protein of prophage domain like"/>
    <property type="match status" value="1"/>
</dbReference>
<protein>
    <submittedName>
        <fullName evidence="1">Capsid protein</fullName>
    </submittedName>
</protein>
<accession>A0A149TMG8</accession>
<evidence type="ECO:0000313" key="1">
    <source>
        <dbReference type="EMBL" id="KXV50228.1"/>
    </source>
</evidence>
<dbReference type="Pfam" id="PF03864">
    <property type="entry name" value="Phage_cap_E"/>
    <property type="match status" value="1"/>
</dbReference>
<gene>
    <name evidence="1" type="ORF">AD945_02400</name>
</gene>
<sequence>MNPTISIFDTNVLIQVVANLKVAQTFLLDGFFPNIVESDTQYVSIDVDVGKRRMSPFVSPLVEGRLVEARRIQTNVFEPPYIKDKRAPDLMRPVRRMLGERIAGGELINGGAPLTAGERMEANLVFELADQVDMLKRRQEWMAAQALVTGKLTVSGDGFPTSTIDFQRDPSLTIVETGTSLWDAAGTVANPTNSVREWSVQMLKASGAQITDLIFTNSPYNALIKDDEVKNAILNSAVRANDDTRLMQGPVAAPGAVLMGYWGTYRVWLYNDWYVDDDNKELPMIPDGTVLAVSDQLNGSRAYGAIKDPALGYVATAYAPKSWMQEDPAQRFLMMQSAPLVIPSRVNACLAATVTSSAA</sequence>
<dbReference type="RefSeq" id="WP_062106173.1">
    <property type="nucleotide sequence ID" value="NZ_LHZR01000083.1"/>
</dbReference>
<dbReference type="OrthoDB" id="5449178at2"/>
<dbReference type="Gene3D" id="3.30.1930.10">
    <property type="entry name" value="capsid protein of prophage domain"/>
    <property type="match status" value="1"/>
</dbReference>
<comment type="caution">
    <text evidence="1">The sequence shown here is derived from an EMBL/GenBank/DDBJ whole genome shotgun (WGS) entry which is preliminary data.</text>
</comment>
<organism evidence="1 2">
    <name type="scientific">Gluconobacter albidus</name>
    <dbReference type="NCBI Taxonomy" id="318683"/>
    <lineage>
        <taxon>Bacteria</taxon>
        <taxon>Pseudomonadati</taxon>
        <taxon>Pseudomonadota</taxon>
        <taxon>Alphaproteobacteria</taxon>
        <taxon>Acetobacterales</taxon>
        <taxon>Acetobacteraceae</taxon>
        <taxon>Gluconobacter</taxon>
    </lineage>
</organism>
<dbReference type="Proteomes" id="UP000075636">
    <property type="component" value="Unassembled WGS sequence"/>
</dbReference>
<proteinExistence type="inferred from homology"/>
<dbReference type="AlphaFoldDB" id="A0A149TMG8"/>
<dbReference type="InterPro" id="IPR005564">
    <property type="entry name" value="Major_capsid_GpE"/>
</dbReference>
<dbReference type="HAMAP" id="MF_04133">
    <property type="entry name" value="CAPSID_LAMBDA"/>
    <property type="match status" value="1"/>
</dbReference>
<name>A0A149TMG8_9PROT</name>
<dbReference type="PATRIC" id="fig|318683.6.peg.3391"/>
<evidence type="ECO:0000313" key="2">
    <source>
        <dbReference type="Proteomes" id="UP000075636"/>
    </source>
</evidence>
<dbReference type="EMBL" id="LHZR01000083">
    <property type="protein sequence ID" value="KXV50228.1"/>
    <property type="molecule type" value="Genomic_DNA"/>
</dbReference>
<reference evidence="1 2" key="1">
    <citation type="submission" date="2015-06" db="EMBL/GenBank/DDBJ databases">
        <title>Improved classification and identification of acetic acid bacteria using matrix-assisted laser desorption/ionization time-of-flight mass spectrometry; Gluconobacter nephelii and Gluconobacter uchimurae are later heterotypic synonyms of Gluconobacter japonicus and Gluconobacter oxydans, respectively.</title>
        <authorList>
            <person name="Li L."/>
            <person name="Cleenwerck I."/>
            <person name="De Vuyst L."/>
            <person name="Vandamme P."/>
        </authorList>
    </citation>
    <scope>NUCLEOTIDE SEQUENCE [LARGE SCALE GENOMIC DNA]</scope>
    <source>
        <strain evidence="1 2">LMG 1768</strain>
    </source>
</reference>